<reference evidence="2 3" key="1">
    <citation type="submission" date="2013-05" db="EMBL/GenBank/DDBJ databases">
        <title>Genome assembly of Chondromyces apiculatus DSM 436.</title>
        <authorList>
            <person name="Sharma G."/>
            <person name="Khatri I."/>
            <person name="Kaur C."/>
            <person name="Mayilraj S."/>
            <person name="Subramanian S."/>
        </authorList>
    </citation>
    <scope>NUCLEOTIDE SEQUENCE [LARGE SCALE GENOMIC DNA]</scope>
    <source>
        <strain evidence="2 3">DSM 436</strain>
    </source>
</reference>
<keyword evidence="1" id="KW-0732">Signal</keyword>
<name>A0A017T2X0_9BACT</name>
<accession>A0A017T2X0</accession>
<evidence type="ECO:0000313" key="2">
    <source>
        <dbReference type="EMBL" id="EYF03579.1"/>
    </source>
</evidence>
<evidence type="ECO:0000256" key="1">
    <source>
        <dbReference type="SAM" id="SignalP"/>
    </source>
</evidence>
<keyword evidence="3" id="KW-1185">Reference proteome</keyword>
<feature type="signal peptide" evidence="1">
    <location>
        <begin position="1"/>
        <end position="19"/>
    </location>
</feature>
<evidence type="ECO:0000313" key="3">
    <source>
        <dbReference type="Proteomes" id="UP000019678"/>
    </source>
</evidence>
<dbReference type="EMBL" id="ASRX01000044">
    <property type="protein sequence ID" value="EYF03579.1"/>
    <property type="molecule type" value="Genomic_DNA"/>
</dbReference>
<dbReference type="Proteomes" id="UP000019678">
    <property type="component" value="Unassembled WGS sequence"/>
</dbReference>
<feature type="chain" id="PRO_5001499896" evidence="1">
    <location>
        <begin position="20"/>
        <end position="42"/>
    </location>
</feature>
<sequence length="42" mass="3877">MAAAAAAGALASGALPVVAARLLEVAAAEGLAFGVPALEGWA</sequence>
<dbReference type="AlphaFoldDB" id="A0A017T2X0"/>
<protein>
    <submittedName>
        <fullName evidence="2">Uncharacterized protein</fullName>
    </submittedName>
</protein>
<organism evidence="2 3">
    <name type="scientific">Chondromyces apiculatus DSM 436</name>
    <dbReference type="NCBI Taxonomy" id="1192034"/>
    <lineage>
        <taxon>Bacteria</taxon>
        <taxon>Pseudomonadati</taxon>
        <taxon>Myxococcota</taxon>
        <taxon>Polyangia</taxon>
        <taxon>Polyangiales</taxon>
        <taxon>Polyangiaceae</taxon>
        <taxon>Chondromyces</taxon>
    </lineage>
</organism>
<gene>
    <name evidence="2" type="ORF">CAP_5370</name>
</gene>
<comment type="caution">
    <text evidence="2">The sequence shown here is derived from an EMBL/GenBank/DDBJ whole genome shotgun (WGS) entry which is preliminary data.</text>
</comment>
<proteinExistence type="predicted"/>
<dbReference type="STRING" id="1192034.CAP_5370"/>